<dbReference type="PROSITE" id="PS50119">
    <property type="entry name" value="ZF_BBOX"/>
    <property type="match status" value="1"/>
</dbReference>
<dbReference type="EMBL" id="JBJQND010000001">
    <property type="protein sequence ID" value="KAL3890381.1"/>
    <property type="molecule type" value="Genomic_DNA"/>
</dbReference>
<accession>A0ABD3XXK1</accession>
<keyword evidence="1" id="KW-0862">Zinc</keyword>
<reference evidence="3 4" key="1">
    <citation type="submission" date="2024-11" db="EMBL/GenBank/DDBJ databases">
        <title>Chromosome-level genome assembly of the freshwater bivalve Anodonta woodiana.</title>
        <authorList>
            <person name="Chen X."/>
        </authorList>
    </citation>
    <scope>NUCLEOTIDE SEQUENCE [LARGE SCALE GENOMIC DNA]</scope>
    <source>
        <strain evidence="3">MN2024</strain>
        <tissue evidence="3">Gills</tissue>
    </source>
</reference>
<keyword evidence="4" id="KW-1185">Reference proteome</keyword>
<organism evidence="3 4">
    <name type="scientific">Sinanodonta woodiana</name>
    <name type="common">Chinese pond mussel</name>
    <name type="synonym">Anodonta woodiana</name>
    <dbReference type="NCBI Taxonomy" id="1069815"/>
    <lineage>
        <taxon>Eukaryota</taxon>
        <taxon>Metazoa</taxon>
        <taxon>Spiralia</taxon>
        <taxon>Lophotrochozoa</taxon>
        <taxon>Mollusca</taxon>
        <taxon>Bivalvia</taxon>
        <taxon>Autobranchia</taxon>
        <taxon>Heteroconchia</taxon>
        <taxon>Palaeoheterodonta</taxon>
        <taxon>Unionida</taxon>
        <taxon>Unionoidea</taxon>
        <taxon>Unionidae</taxon>
        <taxon>Unioninae</taxon>
        <taxon>Sinanodonta</taxon>
    </lineage>
</organism>
<feature type="domain" description="B box-type" evidence="2">
    <location>
        <begin position="68"/>
        <end position="112"/>
    </location>
</feature>
<evidence type="ECO:0000256" key="1">
    <source>
        <dbReference type="PROSITE-ProRule" id="PRU00024"/>
    </source>
</evidence>
<dbReference type="CDD" id="cd19757">
    <property type="entry name" value="Bbox1"/>
    <property type="match status" value="1"/>
</dbReference>
<name>A0ABD3XXK1_SINWO</name>
<dbReference type="PANTHER" id="PTHR25462:SF291">
    <property type="entry name" value="E3 UBIQUITIN-PROTEIN LIGASE TRIM45"/>
    <property type="match status" value="1"/>
</dbReference>
<keyword evidence="1" id="KW-0863">Zinc-finger</keyword>
<keyword evidence="1" id="KW-0479">Metal-binding</keyword>
<dbReference type="Pfam" id="PF00643">
    <property type="entry name" value="zf-B_box"/>
    <property type="match status" value="1"/>
</dbReference>
<dbReference type="CDD" id="cd19756">
    <property type="entry name" value="Bbox2"/>
    <property type="match status" value="1"/>
</dbReference>
<evidence type="ECO:0000313" key="4">
    <source>
        <dbReference type="Proteomes" id="UP001634394"/>
    </source>
</evidence>
<dbReference type="Proteomes" id="UP001634394">
    <property type="component" value="Unassembled WGS sequence"/>
</dbReference>
<dbReference type="InterPro" id="IPR000315">
    <property type="entry name" value="Znf_B-box"/>
</dbReference>
<comment type="caution">
    <text evidence="3">The sequence shown here is derived from an EMBL/GenBank/DDBJ whole genome shotgun (WGS) entry which is preliminary data.</text>
</comment>
<sequence length="294" mass="33400">MRAIRQESIKQIYCDICGPKIKACSRCLDCEESLCHICCNVHEKSKASRHHRVSDLGTLDPEMKGKIRQRIFCDQHLEEEIKLVCKDCKVLICVLCKAIKHDHHASETVADAAAEVKMNIEIKMKQCLDKVKRITDSEREAEALDTKINDVESKEINALEDQRLQLIKVIDEEVAKMKLKVENVYKVIRQQNSALKIDLKKELKKCVSANDNARQIINQGTDIDIIKNGSGLEQLLSAAMTETAPNPITRMDKNLFSPVEIKVKELILFIGMMRDSTEMSVVSITLQLLQFVII</sequence>
<dbReference type="AlphaFoldDB" id="A0ABD3XXK1"/>
<dbReference type="SUPFAM" id="SSF57845">
    <property type="entry name" value="B-box zinc-binding domain"/>
    <property type="match status" value="1"/>
</dbReference>
<evidence type="ECO:0000313" key="3">
    <source>
        <dbReference type="EMBL" id="KAL3890381.1"/>
    </source>
</evidence>
<dbReference type="Gene3D" id="3.30.160.60">
    <property type="entry name" value="Classic Zinc Finger"/>
    <property type="match status" value="1"/>
</dbReference>
<proteinExistence type="predicted"/>
<dbReference type="PANTHER" id="PTHR25462">
    <property type="entry name" value="BONUS, ISOFORM C-RELATED"/>
    <property type="match status" value="1"/>
</dbReference>
<evidence type="ECO:0000259" key="2">
    <source>
        <dbReference type="PROSITE" id="PS50119"/>
    </source>
</evidence>
<protein>
    <recommendedName>
        <fullName evidence="2">B box-type domain-containing protein</fullName>
    </recommendedName>
</protein>
<dbReference type="GO" id="GO:0008270">
    <property type="term" value="F:zinc ion binding"/>
    <property type="evidence" value="ECO:0007669"/>
    <property type="project" value="UniProtKB-KW"/>
</dbReference>
<dbReference type="InterPro" id="IPR047153">
    <property type="entry name" value="TRIM45/56/19-like"/>
</dbReference>
<gene>
    <name evidence="3" type="ORF">ACJMK2_002664</name>
</gene>